<gene>
    <name evidence="10" type="ORF">PAPYR_815</name>
</gene>
<comment type="similarity">
    <text evidence="7">Belongs to the DHHC palmitoyltransferase family.</text>
</comment>
<feature type="transmembrane region" description="Helical" evidence="7">
    <location>
        <begin position="21"/>
        <end position="42"/>
    </location>
</feature>
<evidence type="ECO:0000256" key="8">
    <source>
        <dbReference type="SAM" id="MobiDB-lite"/>
    </source>
</evidence>
<comment type="domain">
    <text evidence="7">The DHHC domain is required for palmitoyltransferase activity.</text>
</comment>
<feature type="transmembrane region" description="Helical" evidence="7">
    <location>
        <begin position="152"/>
        <end position="176"/>
    </location>
</feature>
<comment type="caution">
    <text evidence="10">The sequence shown here is derived from an EMBL/GenBank/DDBJ whole genome shotgun (WGS) entry which is preliminary data.</text>
</comment>
<feature type="domain" description="Palmitoyltransferase DHHC" evidence="9">
    <location>
        <begin position="109"/>
        <end position="215"/>
    </location>
</feature>
<comment type="catalytic activity">
    <reaction evidence="7">
        <text>L-cysteinyl-[protein] + hexadecanoyl-CoA = S-hexadecanoyl-L-cysteinyl-[protein] + CoA</text>
        <dbReference type="Rhea" id="RHEA:36683"/>
        <dbReference type="Rhea" id="RHEA-COMP:10131"/>
        <dbReference type="Rhea" id="RHEA-COMP:11032"/>
        <dbReference type="ChEBI" id="CHEBI:29950"/>
        <dbReference type="ChEBI" id="CHEBI:57287"/>
        <dbReference type="ChEBI" id="CHEBI:57379"/>
        <dbReference type="ChEBI" id="CHEBI:74151"/>
        <dbReference type="EC" id="2.3.1.225"/>
    </reaction>
</comment>
<keyword evidence="2 7" id="KW-0808">Transferase</keyword>
<evidence type="ECO:0000256" key="2">
    <source>
        <dbReference type="ARBA" id="ARBA00022679"/>
    </source>
</evidence>
<protein>
    <recommendedName>
        <fullName evidence="7">Palmitoyltransferase</fullName>
        <ecNumber evidence="7">2.3.1.225</ecNumber>
    </recommendedName>
</protein>
<name>A0ABQ8UUJ4_9EUKA</name>
<evidence type="ECO:0000256" key="3">
    <source>
        <dbReference type="ARBA" id="ARBA00022692"/>
    </source>
</evidence>
<dbReference type="Pfam" id="PF01529">
    <property type="entry name" value="DHHC"/>
    <property type="match status" value="1"/>
</dbReference>
<keyword evidence="3 7" id="KW-0812">Transmembrane</keyword>
<dbReference type="InterPro" id="IPR039859">
    <property type="entry name" value="PFA4/ZDH16/20/ERF2-like"/>
</dbReference>
<keyword evidence="11" id="KW-1185">Reference proteome</keyword>
<accession>A0ABQ8UUJ4</accession>
<dbReference type="PANTHER" id="PTHR12246">
    <property type="entry name" value="PALMITOYLTRANSFERASE ZDHHC16"/>
    <property type="match status" value="1"/>
</dbReference>
<evidence type="ECO:0000256" key="5">
    <source>
        <dbReference type="ARBA" id="ARBA00023136"/>
    </source>
</evidence>
<evidence type="ECO:0000313" key="11">
    <source>
        <dbReference type="Proteomes" id="UP001141327"/>
    </source>
</evidence>
<keyword evidence="4 7" id="KW-1133">Transmembrane helix</keyword>
<feature type="region of interest" description="Disordered" evidence="8">
    <location>
        <begin position="323"/>
        <end position="350"/>
    </location>
</feature>
<feature type="transmembrane region" description="Helical" evidence="7">
    <location>
        <begin position="188"/>
        <end position="209"/>
    </location>
</feature>
<evidence type="ECO:0000256" key="6">
    <source>
        <dbReference type="ARBA" id="ARBA00023315"/>
    </source>
</evidence>
<dbReference type="PROSITE" id="PS50216">
    <property type="entry name" value="DHHC"/>
    <property type="match status" value="1"/>
</dbReference>
<comment type="subcellular location">
    <subcellularLocation>
        <location evidence="1">Membrane</location>
        <topology evidence="1">Multi-pass membrane protein</topology>
    </subcellularLocation>
</comment>
<dbReference type="EC" id="2.3.1.225" evidence="7"/>
<evidence type="ECO:0000256" key="7">
    <source>
        <dbReference type="RuleBase" id="RU079119"/>
    </source>
</evidence>
<dbReference type="Proteomes" id="UP001141327">
    <property type="component" value="Unassembled WGS sequence"/>
</dbReference>
<evidence type="ECO:0000313" key="10">
    <source>
        <dbReference type="EMBL" id="KAJ4462792.1"/>
    </source>
</evidence>
<organism evidence="10 11">
    <name type="scientific">Paratrimastix pyriformis</name>
    <dbReference type="NCBI Taxonomy" id="342808"/>
    <lineage>
        <taxon>Eukaryota</taxon>
        <taxon>Metamonada</taxon>
        <taxon>Preaxostyla</taxon>
        <taxon>Paratrimastigidae</taxon>
        <taxon>Paratrimastix</taxon>
    </lineage>
</organism>
<sequence>MDLLIGISDLILAKISPFFPFFVVAMVFFVALPAMVIIYPLVFPHFCLRLLLHVCFAIFLLFNVLWNFAICHRSRKWNNVPKADPERPTPPADDCVPVDPKTGEGFDPLCRRCGIRKPLRAHHCRQCGGCIRKMDHHCPWIAGCVGEANMRFFVLFMVYLYIGALYVVVMALPVVRSNWNSVDGSIELVLVLVIFATATAITLALTPLLGMQHRLASLWASLWAPPPCACATRKTIIGWLPVPGWSQLYLCATNQTTIEFYANIERRKRIPGYRNPYDRGVAANLREAFSMGRRNVLAWFLPAFPQRPGPALYESPALYEGEGPTPTTDMGLPARQAPPAPLTGRVCDSN</sequence>
<feature type="transmembrane region" description="Helical" evidence="7">
    <location>
        <begin position="48"/>
        <end position="69"/>
    </location>
</feature>
<dbReference type="EMBL" id="JAPMOS010000002">
    <property type="protein sequence ID" value="KAJ4462792.1"/>
    <property type="molecule type" value="Genomic_DNA"/>
</dbReference>
<evidence type="ECO:0000256" key="1">
    <source>
        <dbReference type="ARBA" id="ARBA00004141"/>
    </source>
</evidence>
<evidence type="ECO:0000256" key="4">
    <source>
        <dbReference type="ARBA" id="ARBA00022989"/>
    </source>
</evidence>
<dbReference type="InterPro" id="IPR001594">
    <property type="entry name" value="Palmitoyltrfase_DHHC"/>
</dbReference>
<reference evidence="10" key="1">
    <citation type="journal article" date="2022" name="bioRxiv">
        <title>Genomics of Preaxostyla Flagellates Illuminates Evolutionary Transitions and the Path Towards Mitochondrial Loss.</title>
        <authorList>
            <person name="Novak L.V.F."/>
            <person name="Treitli S.C."/>
            <person name="Pyrih J."/>
            <person name="Halakuc P."/>
            <person name="Pipaliya S.V."/>
            <person name="Vacek V."/>
            <person name="Brzon O."/>
            <person name="Soukal P."/>
            <person name="Eme L."/>
            <person name="Dacks J.B."/>
            <person name="Karnkowska A."/>
            <person name="Elias M."/>
            <person name="Hampl V."/>
        </authorList>
    </citation>
    <scope>NUCLEOTIDE SEQUENCE</scope>
    <source>
        <strain evidence="10">RCP-MX</strain>
    </source>
</reference>
<keyword evidence="5 7" id="KW-0472">Membrane</keyword>
<keyword evidence="6 7" id="KW-0012">Acyltransferase</keyword>
<evidence type="ECO:0000259" key="9">
    <source>
        <dbReference type="Pfam" id="PF01529"/>
    </source>
</evidence>
<proteinExistence type="inferred from homology"/>